<comment type="similarity">
    <text evidence="2">Belongs to the importin beta family.</text>
</comment>
<name>A0AAN8X0Y4_HALRR</name>
<keyword evidence="3" id="KW-0813">Transport</keyword>
<organism evidence="8 9">
    <name type="scientific">Halocaridina rubra</name>
    <name type="common">Hawaiian red shrimp</name>
    <dbReference type="NCBI Taxonomy" id="373956"/>
    <lineage>
        <taxon>Eukaryota</taxon>
        <taxon>Metazoa</taxon>
        <taxon>Ecdysozoa</taxon>
        <taxon>Arthropoda</taxon>
        <taxon>Crustacea</taxon>
        <taxon>Multicrustacea</taxon>
        <taxon>Malacostraca</taxon>
        <taxon>Eumalacostraca</taxon>
        <taxon>Eucarida</taxon>
        <taxon>Decapoda</taxon>
        <taxon>Pleocyemata</taxon>
        <taxon>Caridea</taxon>
        <taxon>Atyoidea</taxon>
        <taxon>Atyidae</taxon>
        <taxon>Halocaridina</taxon>
    </lineage>
</organism>
<dbReference type="Pfam" id="PF25018">
    <property type="entry name" value="HEAT_IPO9_c"/>
    <property type="match status" value="1"/>
</dbReference>
<comment type="caution">
    <text evidence="8">The sequence shown here is derived from an EMBL/GenBank/DDBJ whole genome shotgun (WGS) entry which is preliminary data.</text>
</comment>
<sequence length="1027" mass="113164">MMAGVEVNSGLREALIENLNNILSPQADVRRAAEEQIHVLEVTEEFGVHLAELTLDRSGPLPIRQLASVLLKQYVEAHWSQDSEKFRLPECPEYAKVKIRELLPHGLHEPISKVRSSVAYAISAIAHWDWPEQWCGLFDLLMVALKSGEEAPVHGAMRVLTEFSRDLTDQHIPQVAPVILPEMYRIFCEEEKYGIRTRGRAVEIFSTIANLICMMGEYNRNLAKTLLYPTLPAFTQALIKGLQTPDGFTSDSGLKKEILSALTILMKNVPKQMGQYLGEVLGPVWQTLTTSADTYVNTTVNAREDADDPVDSDGEVLGFENLVFTIFEFVHALVETSKHKQMIKQGIAELIYYILLYMQITEDQIETWSNNPDAFVEDEDEDSFAYSVRISAQDLLLALCQELAEECGQGLIIAVRRHLERAANQRTNGDPAWWKTHEAVMLALGSVRDLVLDQVTKGQLQFDLTNFIQSVVLADLDPNCSPFLAGRALWCGSRYGQAVTPEMLDRFLQATVSALKHSPNPIIKVSGVRSVWGFCEYLKGSGNPAALQPYLPAILDGLVTLATQSSSEVLSLILETCCIVVSVDSNFTAANVGRISTLCLAVFIKANNDPVLVALVQDVVRELCANPGCTTTLQTKFIPTLASILSASTDRVPPGMQAVALDMVEVMVRSSSPPLGEPLVNVAFPAVVQRTLNTDDNSTLQNGGECLRAYVSVAPEQVIAYRDSEGRSGLQYVVQVASQLLSPSSSEQTATFVGRLITVLIRRAGDHLGDNLDLLLRAVLSKLQGAETLTVVQNLVLVYAQLVHSQLEGVLTFLAGVPGPSGQSALHFVLTQWCSKQHLFFGAYEGKVSAVALAKLLEHGVTANDARLQDIIVQGDQVFTPDSRIRTRSQRVSRPEQWTQVPVLVKIFKLLINELANAIDSNLGKDDDEQESEDECWEDEEEEGQANGDSSLTSIYAPSSNFPGYDADTVDDDDDPDAVSDPLYTLDLQQYLTTFISTFTQHPAFPVFIPHLNPHEREVLQGIGVQC</sequence>
<dbReference type="Proteomes" id="UP001381693">
    <property type="component" value="Unassembled WGS sequence"/>
</dbReference>
<evidence type="ECO:0000256" key="1">
    <source>
        <dbReference type="ARBA" id="ARBA00004123"/>
    </source>
</evidence>
<feature type="compositionally biased region" description="Polar residues" evidence="6">
    <location>
        <begin position="947"/>
        <end position="962"/>
    </location>
</feature>
<evidence type="ECO:0000256" key="4">
    <source>
        <dbReference type="ARBA" id="ARBA00022927"/>
    </source>
</evidence>
<dbReference type="GO" id="GO:0006606">
    <property type="term" value="P:protein import into nucleus"/>
    <property type="evidence" value="ECO:0007669"/>
    <property type="project" value="TreeGrafter"/>
</dbReference>
<reference evidence="8 9" key="1">
    <citation type="submission" date="2023-11" db="EMBL/GenBank/DDBJ databases">
        <title>Halocaridina rubra genome assembly.</title>
        <authorList>
            <person name="Smith C."/>
        </authorList>
    </citation>
    <scope>NUCLEOTIDE SEQUENCE [LARGE SCALE GENOMIC DNA]</scope>
    <source>
        <strain evidence="8">EP-1</strain>
        <tissue evidence="8">Whole</tissue>
    </source>
</reference>
<keyword evidence="9" id="KW-1185">Reference proteome</keyword>
<evidence type="ECO:0000256" key="3">
    <source>
        <dbReference type="ARBA" id="ARBA00022448"/>
    </source>
</evidence>
<evidence type="ECO:0000256" key="5">
    <source>
        <dbReference type="ARBA" id="ARBA00023242"/>
    </source>
</evidence>
<evidence type="ECO:0000256" key="6">
    <source>
        <dbReference type="SAM" id="MobiDB-lite"/>
    </source>
</evidence>
<dbReference type="PROSITE" id="PS50166">
    <property type="entry name" value="IMPORTIN_B_NT"/>
    <property type="match status" value="1"/>
</dbReference>
<feature type="domain" description="Importin N-terminal" evidence="7">
    <location>
        <begin position="33"/>
        <end position="109"/>
    </location>
</feature>
<dbReference type="Pfam" id="PF03810">
    <property type="entry name" value="IBN_N"/>
    <property type="match status" value="1"/>
</dbReference>
<evidence type="ECO:0000313" key="9">
    <source>
        <dbReference type="Proteomes" id="UP001381693"/>
    </source>
</evidence>
<dbReference type="SMART" id="SM00913">
    <property type="entry name" value="IBN_N"/>
    <property type="match status" value="1"/>
</dbReference>
<evidence type="ECO:0000256" key="2">
    <source>
        <dbReference type="ARBA" id="ARBA00007991"/>
    </source>
</evidence>
<dbReference type="FunFam" id="1.25.10.10:FF:000459">
    <property type="entry name" value="ARM repeat superfamily protein"/>
    <property type="match status" value="1"/>
</dbReference>
<dbReference type="EMBL" id="JAXCGZ010013621">
    <property type="protein sequence ID" value="KAK7072183.1"/>
    <property type="molecule type" value="Genomic_DNA"/>
</dbReference>
<evidence type="ECO:0000313" key="8">
    <source>
        <dbReference type="EMBL" id="KAK7072183.1"/>
    </source>
</evidence>
<comment type="subcellular location">
    <subcellularLocation>
        <location evidence="1">Nucleus</location>
    </subcellularLocation>
</comment>
<protein>
    <submittedName>
        <fullName evidence="8">Importin 9</fullName>
    </submittedName>
</protein>
<dbReference type="Pfam" id="PF25758">
    <property type="entry name" value="TPR_IPO11"/>
    <property type="match status" value="1"/>
</dbReference>
<dbReference type="GO" id="GO:0031267">
    <property type="term" value="F:small GTPase binding"/>
    <property type="evidence" value="ECO:0007669"/>
    <property type="project" value="InterPro"/>
</dbReference>
<dbReference type="InterPro" id="IPR001494">
    <property type="entry name" value="Importin-beta_N"/>
</dbReference>
<dbReference type="InterPro" id="IPR011989">
    <property type="entry name" value="ARM-like"/>
</dbReference>
<feature type="region of interest" description="Disordered" evidence="6">
    <location>
        <begin position="922"/>
        <end position="978"/>
    </location>
</feature>
<dbReference type="SUPFAM" id="SSF48371">
    <property type="entry name" value="ARM repeat"/>
    <property type="match status" value="1"/>
</dbReference>
<dbReference type="AlphaFoldDB" id="A0AAN8X0Y4"/>
<feature type="compositionally biased region" description="Acidic residues" evidence="6">
    <location>
        <begin position="926"/>
        <end position="944"/>
    </location>
</feature>
<feature type="compositionally biased region" description="Acidic residues" evidence="6">
    <location>
        <begin position="968"/>
        <end position="978"/>
    </location>
</feature>
<dbReference type="Gene3D" id="1.25.10.10">
    <property type="entry name" value="Leucine-rich Repeat Variant"/>
    <property type="match status" value="1"/>
</dbReference>
<dbReference type="InterPro" id="IPR058669">
    <property type="entry name" value="TPR_IPO7/11-like"/>
</dbReference>
<accession>A0AAN8X0Y4</accession>
<evidence type="ECO:0000259" key="7">
    <source>
        <dbReference type="PROSITE" id="PS50166"/>
    </source>
</evidence>
<dbReference type="GO" id="GO:0005829">
    <property type="term" value="C:cytosol"/>
    <property type="evidence" value="ECO:0007669"/>
    <property type="project" value="TreeGrafter"/>
</dbReference>
<keyword evidence="4" id="KW-0653">Protein transport</keyword>
<dbReference type="GO" id="GO:0005635">
    <property type="term" value="C:nuclear envelope"/>
    <property type="evidence" value="ECO:0007669"/>
    <property type="project" value="TreeGrafter"/>
</dbReference>
<keyword evidence="5" id="KW-0539">Nucleus</keyword>
<dbReference type="PANTHER" id="PTHR10997">
    <property type="entry name" value="IMPORTIN-7, 8, 11"/>
    <property type="match status" value="1"/>
</dbReference>
<dbReference type="PANTHER" id="PTHR10997:SF9">
    <property type="entry name" value="IMPORTIN-9"/>
    <property type="match status" value="1"/>
</dbReference>
<proteinExistence type="inferred from homology"/>
<dbReference type="InterPro" id="IPR056840">
    <property type="entry name" value="HEAT_IPO9_central"/>
</dbReference>
<dbReference type="InterPro" id="IPR016024">
    <property type="entry name" value="ARM-type_fold"/>
</dbReference>
<gene>
    <name evidence="8" type="primary">IPO9</name>
    <name evidence="8" type="ORF">SK128_026631</name>
</gene>